<feature type="transmembrane region" description="Helical" evidence="5">
    <location>
        <begin position="96"/>
        <end position="113"/>
    </location>
</feature>
<dbReference type="PANTHER" id="PTHR43701:SF2">
    <property type="entry name" value="MEMBRANE TRANSPORTER PROTEIN YJNA-RELATED"/>
    <property type="match status" value="1"/>
</dbReference>
<dbReference type="InterPro" id="IPR002781">
    <property type="entry name" value="TM_pro_TauE-like"/>
</dbReference>
<feature type="transmembrane region" description="Helical" evidence="5">
    <location>
        <begin position="7"/>
        <end position="34"/>
    </location>
</feature>
<sequence>MEKVLLLFIAALGGFIGSLMSGGSMVTFFILTLFDLPAKTAVGTLKMVIAALTLVSSLTYLKAGILNLRVVLTMVLFSLIGSYIGSSFLLSMPEEAANVVVMLFLIMGVYFTLKEPQGEPILKGKLHQSIVGLAIGIYIGVLGIASTLVVISLLRMFFRLELLRANAMAKVIIFFNNLIAFINYAENGSVDYSIGMLLIFPVIAGSWLGATTALKMDPKYLKGVFVGISILTVINLLKDLIV</sequence>
<evidence type="ECO:0000256" key="3">
    <source>
        <dbReference type="ARBA" id="ARBA00022989"/>
    </source>
</evidence>
<dbReference type="InterPro" id="IPR051598">
    <property type="entry name" value="TSUP/Inactive_protease-like"/>
</dbReference>
<feature type="transmembrane region" description="Helical" evidence="5">
    <location>
        <begin position="133"/>
        <end position="155"/>
    </location>
</feature>
<dbReference type="EMBL" id="CP099582">
    <property type="protein sequence ID" value="USS39845.1"/>
    <property type="molecule type" value="Genomic_DNA"/>
</dbReference>
<reference evidence="6" key="2">
    <citation type="submission" date="2022-06" db="EMBL/GenBank/DDBJ databases">
        <authorList>
            <person name="Park Y.-J."/>
        </authorList>
    </citation>
    <scope>NUCLEOTIDE SEQUENCE</scope>
    <source>
        <strain evidence="6">TY</strain>
    </source>
</reference>
<evidence type="ECO:0000256" key="5">
    <source>
        <dbReference type="RuleBase" id="RU363041"/>
    </source>
</evidence>
<proteinExistence type="inferred from homology"/>
<dbReference type="GO" id="GO:0005886">
    <property type="term" value="C:plasma membrane"/>
    <property type="evidence" value="ECO:0007669"/>
    <property type="project" value="UniProtKB-SubCell"/>
</dbReference>
<dbReference type="Proteomes" id="UP001055732">
    <property type="component" value="Chromosome"/>
</dbReference>
<gene>
    <name evidence="6" type="ORF">NF865_05545</name>
</gene>
<protein>
    <recommendedName>
        <fullName evidence="5">Probable membrane transporter protein</fullName>
    </recommendedName>
</protein>
<keyword evidence="3 5" id="KW-1133">Transmembrane helix</keyword>
<accession>A0A9E7MVZ0</accession>
<feature type="transmembrane region" description="Helical" evidence="5">
    <location>
        <begin position="220"/>
        <end position="237"/>
    </location>
</feature>
<feature type="transmembrane region" description="Helical" evidence="5">
    <location>
        <begin position="167"/>
        <end position="185"/>
    </location>
</feature>
<evidence type="ECO:0000313" key="6">
    <source>
        <dbReference type="EMBL" id="USS39845.1"/>
    </source>
</evidence>
<keyword evidence="5" id="KW-1003">Cell membrane</keyword>
<feature type="transmembrane region" description="Helical" evidence="5">
    <location>
        <begin position="68"/>
        <end position="90"/>
    </location>
</feature>
<reference evidence="6" key="1">
    <citation type="journal article" date="1998" name="Int. J. Syst. Bacteriol. 48 Pt">
        <title>Thermococcus guaymasensis sp. nov. and Thermococcus aggregans sp. nov., two novel thermophilic archaea isolated from the Guaymas Basin hydrothermal vent site.</title>
        <authorList>
            <person name="Canganella F."/>
            <person name="Jones W.J."/>
            <person name="Gambacorta A."/>
            <person name="Antranikian G."/>
        </authorList>
    </citation>
    <scope>NUCLEOTIDE SEQUENCE</scope>
    <source>
        <strain evidence="6">TY</strain>
    </source>
</reference>
<evidence type="ECO:0000256" key="1">
    <source>
        <dbReference type="ARBA" id="ARBA00004141"/>
    </source>
</evidence>
<dbReference type="AlphaFoldDB" id="A0A9E7MVZ0"/>
<evidence type="ECO:0000313" key="7">
    <source>
        <dbReference type="Proteomes" id="UP001055732"/>
    </source>
</evidence>
<feature type="transmembrane region" description="Helical" evidence="5">
    <location>
        <begin position="192"/>
        <end position="214"/>
    </location>
</feature>
<organism evidence="6 7">
    <name type="scientific">Thermococcus aggregans</name>
    <dbReference type="NCBI Taxonomy" id="110163"/>
    <lineage>
        <taxon>Archaea</taxon>
        <taxon>Methanobacteriati</taxon>
        <taxon>Methanobacteriota</taxon>
        <taxon>Thermococci</taxon>
        <taxon>Thermococcales</taxon>
        <taxon>Thermococcaceae</taxon>
        <taxon>Thermococcus</taxon>
    </lineage>
</organism>
<dbReference type="RefSeq" id="WP_253303802.1">
    <property type="nucleotide sequence ID" value="NZ_CP099582.1"/>
</dbReference>
<name>A0A9E7MVZ0_THEAG</name>
<evidence type="ECO:0000256" key="4">
    <source>
        <dbReference type="ARBA" id="ARBA00023136"/>
    </source>
</evidence>
<feature type="transmembrane region" description="Helical" evidence="5">
    <location>
        <begin position="40"/>
        <end position="61"/>
    </location>
</feature>
<keyword evidence="2 5" id="KW-0812">Transmembrane</keyword>
<comment type="subcellular location">
    <subcellularLocation>
        <location evidence="5">Cell membrane</location>
        <topology evidence="5">Multi-pass membrane protein</topology>
    </subcellularLocation>
    <subcellularLocation>
        <location evidence="1">Membrane</location>
        <topology evidence="1">Multi-pass membrane protein</topology>
    </subcellularLocation>
</comment>
<evidence type="ECO:0000256" key="2">
    <source>
        <dbReference type="ARBA" id="ARBA00022692"/>
    </source>
</evidence>
<dbReference type="PANTHER" id="PTHR43701">
    <property type="entry name" value="MEMBRANE TRANSPORTER PROTEIN MJ0441-RELATED"/>
    <property type="match status" value="1"/>
</dbReference>
<dbReference type="KEGG" id="tagg:NF865_05545"/>
<keyword evidence="7" id="KW-1185">Reference proteome</keyword>
<comment type="similarity">
    <text evidence="5">Belongs to the 4-toluene sulfonate uptake permease (TSUP) (TC 2.A.102) family.</text>
</comment>
<keyword evidence="4 5" id="KW-0472">Membrane</keyword>
<dbReference type="Pfam" id="PF01925">
    <property type="entry name" value="TauE"/>
    <property type="match status" value="1"/>
</dbReference>